<evidence type="ECO:0000313" key="7">
    <source>
        <dbReference type="Proteomes" id="UP000515121"/>
    </source>
</evidence>
<accession>A0A6P5WPC3</accession>
<proteinExistence type="predicted"/>
<dbReference type="KEGG" id="dzi:111276199"/>
<dbReference type="Proteomes" id="UP000515121">
    <property type="component" value="Unplaced"/>
</dbReference>
<protein>
    <submittedName>
        <fullName evidence="8">Probable disease resistance protein At1g15890</fullName>
    </submittedName>
</protein>
<dbReference type="SUPFAM" id="SSF52540">
    <property type="entry name" value="P-loop containing nucleoside triphosphate hydrolases"/>
    <property type="match status" value="1"/>
</dbReference>
<dbReference type="RefSeq" id="XP_022717718.1">
    <property type="nucleotide sequence ID" value="XM_022861983.1"/>
</dbReference>
<dbReference type="OrthoDB" id="1926275at2759"/>
<keyword evidence="5" id="KW-0472">Membrane</keyword>
<dbReference type="GO" id="GO:0006952">
    <property type="term" value="P:defense response"/>
    <property type="evidence" value="ECO:0007669"/>
    <property type="project" value="UniProtKB-KW"/>
</dbReference>
<keyword evidence="5" id="KW-0812">Transmembrane</keyword>
<dbReference type="InterPro" id="IPR050905">
    <property type="entry name" value="Plant_NBS-LRR"/>
</dbReference>
<keyword evidence="3" id="KW-0067">ATP-binding</keyword>
<keyword evidence="1" id="KW-0547">Nucleotide-binding</keyword>
<keyword evidence="2" id="KW-0611">Plant defense</keyword>
<dbReference type="GeneID" id="111276199"/>
<sequence length="616" mass="69268">MSDHYSVHCYFSFSVETAGKLFDQTPDYNVFLQILARQGLFNGSSHFDVRNSLDACSFQVSVSILLVDVLEASENLESGLMYFLGVVIIMVMANIGSLQPFDDVMVQALVRMADEDTGDLFFGFFESKTNLSCRIEGLGIVIPYHFNIVFQNFKTVAKKTKWEIAHSGSEGRIKHVKNFSPYLIIENMADSATLNSAAKDFTDQVGKFLKLQILYGLYRKTLEIPRGLDQNVNNLKRKRKQLNGQKEDTASRIKAELNPRKEVNKEVKLWLENVERVNGEIQNPESEALGPSSFYSKKIEVEQLLEKGRFSDGLVVDDPLRMGQVLPIPSLVGETVALKSNEILGYLMSNEVQKIEIYGMPGVGKTSVIKLVNNELLKDANQFNIVVWIKCSAIELQNKIAQPISAVISEDEDETIRAGILSEIFAQKGSYVLILDDVLDNFSLEEVGIPEPTASNGSKLVLTSRSLDVCRRMDCQVIKMEPLPGAEAWTLFLDKVGQNLMSFTVLVPLARSIAERCAGLPLAIITVASSMRGEYSLPRWRDVSEELKRNVQTVMDVDVKGMVYQQLRFSYDRLNDPKIQNCFLTIASYDEDSGIQKEQLIRDWIRKGLIQHASKH</sequence>
<evidence type="ECO:0000256" key="1">
    <source>
        <dbReference type="ARBA" id="ARBA00022741"/>
    </source>
</evidence>
<dbReference type="GO" id="GO:0005524">
    <property type="term" value="F:ATP binding"/>
    <property type="evidence" value="ECO:0007669"/>
    <property type="project" value="UniProtKB-KW"/>
</dbReference>
<feature type="transmembrane region" description="Helical" evidence="5">
    <location>
        <begin position="80"/>
        <end position="98"/>
    </location>
</feature>
<keyword evidence="7" id="KW-1185">Reference proteome</keyword>
<feature type="domain" description="NB-ARC" evidence="6">
    <location>
        <begin position="341"/>
        <end position="499"/>
    </location>
</feature>
<dbReference type="GO" id="GO:0043531">
    <property type="term" value="F:ADP binding"/>
    <property type="evidence" value="ECO:0007669"/>
    <property type="project" value="InterPro"/>
</dbReference>
<dbReference type="Gene3D" id="1.10.8.430">
    <property type="entry name" value="Helical domain of apoptotic protease-activating factors"/>
    <property type="match status" value="1"/>
</dbReference>
<dbReference type="PANTHER" id="PTHR33463:SF187">
    <property type="entry name" value="AND NB-ARC DOMAIN DISEASE RESISTANCE PROTEIN, PUTATIVE-RELATED"/>
    <property type="match status" value="1"/>
</dbReference>
<organism evidence="7 8">
    <name type="scientific">Durio zibethinus</name>
    <name type="common">Durian</name>
    <dbReference type="NCBI Taxonomy" id="66656"/>
    <lineage>
        <taxon>Eukaryota</taxon>
        <taxon>Viridiplantae</taxon>
        <taxon>Streptophyta</taxon>
        <taxon>Embryophyta</taxon>
        <taxon>Tracheophyta</taxon>
        <taxon>Spermatophyta</taxon>
        <taxon>Magnoliopsida</taxon>
        <taxon>eudicotyledons</taxon>
        <taxon>Gunneridae</taxon>
        <taxon>Pentapetalae</taxon>
        <taxon>rosids</taxon>
        <taxon>malvids</taxon>
        <taxon>Malvales</taxon>
        <taxon>Malvaceae</taxon>
        <taxon>Helicteroideae</taxon>
        <taxon>Durio</taxon>
    </lineage>
</organism>
<evidence type="ECO:0000256" key="2">
    <source>
        <dbReference type="ARBA" id="ARBA00022821"/>
    </source>
</evidence>
<gene>
    <name evidence="8" type="primary">LOC111276199</name>
</gene>
<keyword evidence="5" id="KW-1133">Transmembrane helix</keyword>
<evidence type="ECO:0000256" key="4">
    <source>
        <dbReference type="SAM" id="Coils"/>
    </source>
</evidence>
<feature type="coiled-coil region" evidence="4">
    <location>
        <begin position="228"/>
        <end position="280"/>
    </location>
</feature>
<dbReference type="InterPro" id="IPR002182">
    <property type="entry name" value="NB-ARC"/>
</dbReference>
<name>A0A6P5WPC3_DURZI</name>
<evidence type="ECO:0000259" key="6">
    <source>
        <dbReference type="Pfam" id="PF00931"/>
    </source>
</evidence>
<evidence type="ECO:0000256" key="5">
    <source>
        <dbReference type="SAM" id="Phobius"/>
    </source>
</evidence>
<dbReference type="Pfam" id="PF00931">
    <property type="entry name" value="NB-ARC"/>
    <property type="match status" value="1"/>
</dbReference>
<dbReference type="InterPro" id="IPR042197">
    <property type="entry name" value="Apaf_helical"/>
</dbReference>
<dbReference type="PANTHER" id="PTHR33463">
    <property type="entry name" value="NB-ARC DOMAIN-CONTAINING PROTEIN-RELATED"/>
    <property type="match status" value="1"/>
</dbReference>
<keyword evidence="4" id="KW-0175">Coiled coil</keyword>
<reference evidence="8" key="1">
    <citation type="submission" date="2025-08" db="UniProtKB">
        <authorList>
            <consortium name="RefSeq"/>
        </authorList>
    </citation>
    <scope>IDENTIFICATION</scope>
    <source>
        <tissue evidence="8">Fruit stalk</tissue>
    </source>
</reference>
<dbReference type="InterPro" id="IPR027417">
    <property type="entry name" value="P-loop_NTPase"/>
</dbReference>
<dbReference type="PRINTS" id="PR00364">
    <property type="entry name" value="DISEASERSIST"/>
</dbReference>
<dbReference type="AlphaFoldDB" id="A0A6P5WPC3"/>
<dbReference type="Gene3D" id="3.40.50.300">
    <property type="entry name" value="P-loop containing nucleotide triphosphate hydrolases"/>
    <property type="match status" value="1"/>
</dbReference>
<evidence type="ECO:0000313" key="8">
    <source>
        <dbReference type="RefSeq" id="XP_022717718.1"/>
    </source>
</evidence>
<evidence type="ECO:0000256" key="3">
    <source>
        <dbReference type="ARBA" id="ARBA00022840"/>
    </source>
</evidence>